<evidence type="ECO:0000313" key="2">
    <source>
        <dbReference type="EMBL" id="MYN42733.1"/>
    </source>
</evidence>
<accession>A0ABW9WNI5</accession>
<dbReference type="SUPFAM" id="SSF49265">
    <property type="entry name" value="Fibronectin type III"/>
    <property type="match status" value="1"/>
</dbReference>
<dbReference type="Gene3D" id="3.40.50.1110">
    <property type="entry name" value="SGNH hydrolase"/>
    <property type="match status" value="1"/>
</dbReference>
<organism evidence="2 3">
    <name type="scientific">Duganella margarita</name>
    <dbReference type="NCBI Taxonomy" id="2692170"/>
    <lineage>
        <taxon>Bacteria</taxon>
        <taxon>Pseudomonadati</taxon>
        <taxon>Pseudomonadota</taxon>
        <taxon>Betaproteobacteria</taxon>
        <taxon>Burkholderiales</taxon>
        <taxon>Oxalobacteraceae</taxon>
        <taxon>Telluria group</taxon>
        <taxon>Duganella</taxon>
    </lineage>
</organism>
<sequence length="747" mass="77711">MSQTTTIKVGESAKTITLPEGKSLVITGSAGAAGVAYLLDPVLGGTNSLKSWAVGTGALAPIGPYTNSQKIRVHCSAGTIDATVQEAVLTVVNSGSTVATITGTPGINNTLTATLPAGVVGTLQWTRTTKAVPPVKSNIASAVANAVNSLTYVQQQADVGCFIGCDASNQVSPSSLIDCPASVPDAPTIGTLTASANSVSQAFTAPANNGGAAITNYQLSVYRASDNVLLGQANGSGSPIALAGLTNGVAVYGKVAAQNSIGIGAQSAASNTATPAAIQGFSSTQSYPAGQQVLYAGGLYTFTANHPAGNWTGADVTYNGQNGSSPLNTAGVSKLLGVVGFGVGSISTTAVASPTTSRGMKMTMEAPFTKLKALMYQREPSPIRGMAFSVAATETDKVDTISNAVDPIVGGVAYSVLRANDTRGFLRLTWSSNQRSRPQAPGAASPIPVNYITNMSVEASDWANCNSVPVVTGRLPMLVARYNRVVAVGDAESNASGVALQTQYNLYNSGSPRGRLMYHPVVGTNGDHVADPTLSKSTAVLYDPTTTAGFWKNMAWVAEHGIPTRNFAGFGDSITEGYQWWQNAVLDLSTQTAPCYVMNFGCSSNRSNQYLGLMHSMIREPENRITDVILEAFSSNEPSNTIDVNTADIFIAELSDAIDAAFARNMRIYVWTSYAAKTQGYNGANAIACITKINNWVRNNAGPKFQLVEIEAGWNNSTMIAGDNTHPNATGIAYMSAQILPIIQRGV</sequence>
<dbReference type="InterPro" id="IPR036514">
    <property type="entry name" value="SGNH_hydro_sf"/>
</dbReference>
<dbReference type="PROSITE" id="PS50853">
    <property type="entry name" value="FN3"/>
    <property type="match status" value="1"/>
</dbReference>
<dbReference type="RefSeq" id="WP_161047618.1">
    <property type="nucleotide sequence ID" value="NZ_WWCS01000024.1"/>
</dbReference>
<comment type="caution">
    <text evidence="2">The sequence shown here is derived from an EMBL/GenBank/DDBJ whole genome shotgun (WGS) entry which is preliminary data.</text>
</comment>
<gene>
    <name evidence="2" type="ORF">GTP55_25650</name>
</gene>
<dbReference type="Gene3D" id="2.60.40.10">
    <property type="entry name" value="Immunoglobulins"/>
    <property type="match status" value="1"/>
</dbReference>
<proteinExistence type="predicted"/>
<evidence type="ECO:0000313" key="3">
    <source>
        <dbReference type="Proteomes" id="UP000466332"/>
    </source>
</evidence>
<protein>
    <recommendedName>
        <fullName evidence="1">Fibronectin type-III domain-containing protein</fullName>
    </recommendedName>
</protein>
<evidence type="ECO:0000259" key="1">
    <source>
        <dbReference type="PROSITE" id="PS50853"/>
    </source>
</evidence>
<dbReference type="SUPFAM" id="SSF52266">
    <property type="entry name" value="SGNH hydrolase"/>
    <property type="match status" value="1"/>
</dbReference>
<feature type="domain" description="Fibronectin type-III" evidence="1">
    <location>
        <begin position="183"/>
        <end position="277"/>
    </location>
</feature>
<dbReference type="Gene3D" id="2.60.40.2700">
    <property type="match status" value="1"/>
</dbReference>
<dbReference type="CDD" id="cd00229">
    <property type="entry name" value="SGNH_hydrolase"/>
    <property type="match status" value="1"/>
</dbReference>
<name>A0ABW9WNI5_9BURK</name>
<reference evidence="2 3" key="1">
    <citation type="submission" date="2019-12" db="EMBL/GenBank/DDBJ databases">
        <title>Novel species isolated from a subtropical stream in China.</title>
        <authorList>
            <person name="Lu H."/>
        </authorList>
    </citation>
    <scope>NUCLEOTIDE SEQUENCE [LARGE SCALE GENOMIC DNA]</scope>
    <source>
        <strain evidence="2 3">FT109W</strain>
    </source>
</reference>
<keyword evidence="3" id="KW-1185">Reference proteome</keyword>
<dbReference type="InterPro" id="IPR003961">
    <property type="entry name" value="FN3_dom"/>
</dbReference>
<dbReference type="InterPro" id="IPR036116">
    <property type="entry name" value="FN3_sf"/>
</dbReference>
<dbReference type="Proteomes" id="UP000466332">
    <property type="component" value="Unassembled WGS sequence"/>
</dbReference>
<dbReference type="EMBL" id="WWCS01000024">
    <property type="protein sequence ID" value="MYN42733.1"/>
    <property type="molecule type" value="Genomic_DNA"/>
</dbReference>
<dbReference type="InterPro" id="IPR013783">
    <property type="entry name" value="Ig-like_fold"/>
</dbReference>